<keyword evidence="2" id="KW-1185">Reference proteome</keyword>
<proteinExistence type="predicted"/>
<evidence type="ECO:0000313" key="2">
    <source>
        <dbReference type="Proteomes" id="UP000800093"/>
    </source>
</evidence>
<dbReference type="AlphaFoldDB" id="A0A9P4JYU1"/>
<name>A0A9P4JYU1_9PLEO</name>
<gene>
    <name evidence="1" type="ORF">CC78DRAFT_537058</name>
</gene>
<protein>
    <submittedName>
        <fullName evidence="1">Uncharacterized protein</fullName>
    </submittedName>
</protein>
<accession>A0A9P4JYU1</accession>
<dbReference type="Proteomes" id="UP000800093">
    <property type="component" value="Unassembled WGS sequence"/>
</dbReference>
<comment type="caution">
    <text evidence="1">The sequence shown here is derived from an EMBL/GenBank/DDBJ whole genome shotgun (WGS) entry which is preliminary data.</text>
</comment>
<reference evidence="2" key="1">
    <citation type="journal article" date="2020" name="Stud. Mycol.">
        <title>101 Dothideomycetes genomes: A test case for predicting lifestyles and emergence of pathogens.</title>
        <authorList>
            <person name="Haridas S."/>
            <person name="Albert R."/>
            <person name="Binder M."/>
            <person name="Bloem J."/>
            <person name="LaButti K."/>
            <person name="Salamov A."/>
            <person name="Andreopoulos B."/>
            <person name="Baker S."/>
            <person name="Barry K."/>
            <person name="Bills G."/>
            <person name="Bluhm B."/>
            <person name="Cannon C."/>
            <person name="Castanera R."/>
            <person name="Culley D."/>
            <person name="Daum C."/>
            <person name="Ezra D."/>
            <person name="Gonzalez J."/>
            <person name="Henrissat B."/>
            <person name="Kuo A."/>
            <person name="Liang C."/>
            <person name="Lipzen A."/>
            <person name="Lutzoni F."/>
            <person name="Magnuson J."/>
            <person name="Mondo S."/>
            <person name="Nolan M."/>
            <person name="Ohm R."/>
            <person name="Pangilinan J."/>
            <person name="Park H.-J."/>
            <person name="Ramirez L."/>
            <person name="Alfaro M."/>
            <person name="Sun H."/>
            <person name="Tritt A."/>
            <person name="Yoshinaga Y."/>
            <person name="Zwiers L.-H."/>
            <person name="Turgeon B."/>
            <person name="Goodwin S."/>
            <person name="Spatafora J."/>
            <person name="Crous P."/>
            <person name="Grigoriev I."/>
        </authorList>
    </citation>
    <scope>NUCLEOTIDE SEQUENCE [LARGE SCALE GENOMIC DNA]</scope>
    <source>
        <strain evidence="2">CBS 304.66</strain>
    </source>
</reference>
<organism evidence="1 2">
    <name type="scientific">Lojkania enalia</name>
    <dbReference type="NCBI Taxonomy" id="147567"/>
    <lineage>
        <taxon>Eukaryota</taxon>
        <taxon>Fungi</taxon>
        <taxon>Dikarya</taxon>
        <taxon>Ascomycota</taxon>
        <taxon>Pezizomycotina</taxon>
        <taxon>Dothideomycetes</taxon>
        <taxon>Pleosporomycetidae</taxon>
        <taxon>Pleosporales</taxon>
        <taxon>Pleosporales incertae sedis</taxon>
        <taxon>Lojkania</taxon>
    </lineage>
</organism>
<evidence type="ECO:0000313" key="1">
    <source>
        <dbReference type="EMBL" id="KAF2259447.1"/>
    </source>
</evidence>
<sequence length="151" mass="16991">MDGWKAPKPIWSSSLKTGLGCFRQADKKKTEPGIAFVGIAPPKRTDGMDGRQAVQVELSLWAMLDTWRGWVDVVAIRPSGDYLQGCGWIEWRSPRGAVDHSYTTTTVCRVSRLYRATHWRKLLRRAKGGWCNVVRRGDSSERGSCHVSNSK</sequence>
<dbReference type="EMBL" id="ML986708">
    <property type="protein sequence ID" value="KAF2259447.1"/>
    <property type="molecule type" value="Genomic_DNA"/>
</dbReference>